<keyword evidence="2" id="KW-0536">Nodulation</keyword>
<comment type="function">
    <text evidence="6">Acetyltransferase implicated in the O-acetylation of Nod factors.</text>
</comment>
<dbReference type="PANTHER" id="PTHR23416">
    <property type="entry name" value="SIALIC ACID SYNTHASE-RELATED"/>
    <property type="match status" value="1"/>
</dbReference>
<evidence type="ECO:0000256" key="4">
    <source>
        <dbReference type="ARBA" id="ARBA00022737"/>
    </source>
</evidence>
<proteinExistence type="inferred from homology"/>
<dbReference type="Pfam" id="PF12464">
    <property type="entry name" value="Mac"/>
    <property type="match status" value="1"/>
</dbReference>
<keyword evidence="10" id="KW-1185">Reference proteome</keyword>
<dbReference type="FunFam" id="2.160.10.10:FF:000025">
    <property type="entry name" value="Hexapeptide-repeat containing-acetyltransferase"/>
    <property type="match status" value="1"/>
</dbReference>
<accession>A0A3S3R1Z6</accession>
<dbReference type="SUPFAM" id="SSF51161">
    <property type="entry name" value="Trimeric LpxA-like enzymes"/>
    <property type="match status" value="1"/>
</dbReference>
<dbReference type="SMART" id="SM01266">
    <property type="entry name" value="Mac"/>
    <property type="match status" value="1"/>
</dbReference>
<dbReference type="GO" id="GO:0005829">
    <property type="term" value="C:cytosol"/>
    <property type="evidence" value="ECO:0007669"/>
    <property type="project" value="TreeGrafter"/>
</dbReference>
<dbReference type="GO" id="GO:0016407">
    <property type="term" value="F:acetyltransferase activity"/>
    <property type="evidence" value="ECO:0007669"/>
    <property type="project" value="InterPro"/>
</dbReference>
<evidence type="ECO:0000259" key="8">
    <source>
        <dbReference type="SMART" id="SM01266"/>
    </source>
</evidence>
<dbReference type="PROSITE" id="PS00101">
    <property type="entry name" value="HEXAPEP_TRANSFERASES"/>
    <property type="match status" value="1"/>
</dbReference>
<comment type="similarity">
    <text evidence="1">Belongs to the transferase hexapeptide repeat family.</text>
</comment>
<dbReference type="CDD" id="cd03357">
    <property type="entry name" value="LbH_MAT_GAT"/>
    <property type="match status" value="1"/>
</dbReference>
<dbReference type="InterPro" id="IPR024688">
    <property type="entry name" value="Mac_dom"/>
</dbReference>
<dbReference type="InterPro" id="IPR001451">
    <property type="entry name" value="Hexapep"/>
</dbReference>
<evidence type="ECO:0000313" key="10">
    <source>
        <dbReference type="Proteomes" id="UP000287563"/>
    </source>
</evidence>
<evidence type="ECO:0000256" key="7">
    <source>
        <dbReference type="ARBA" id="ARBA00067695"/>
    </source>
</evidence>
<protein>
    <recommendedName>
        <fullName evidence="7">Nodulation protein L</fullName>
    </recommendedName>
</protein>
<keyword evidence="3 9" id="KW-0808">Transferase</keyword>
<dbReference type="Pfam" id="PF00132">
    <property type="entry name" value="Hexapep"/>
    <property type="match status" value="1"/>
</dbReference>
<keyword evidence="5" id="KW-0012">Acyltransferase</keyword>
<evidence type="ECO:0000256" key="3">
    <source>
        <dbReference type="ARBA" id="ARBA00022679"/>
    </source>
</evidence>
<keyword evidence="4" id="KW-0677">Repeat</keyword>
<evidence type="ECO:0000313" key="9">
    <source>
        <dbReference type="EMBL" id="RWX56221.1"/>
    </source>
</evidence>
<organism evidence="9 10">
    <name type="scientific">Photobacterium chitinilyticum</name>
    <dbReference type="NCBI Taxonomy" id="2485123"/>
    <lineage>
        <taxon>Bacteria</taxon>
        <taxon>Pseudomonadati</taxon>
        <taxon>Pseudomonadota</taxon>
        <taxon>Gammaproteobacteria</taxon>
        <taxon>Vibrionales</taxon>
        <taxon>Vibrionaceae</taxon>
        <taxon>Photobacterium</taxon>
    </lineage>
</organism>
<dbReference type="InterPro" id="IPR051159">
    <property type="entry name" value="Hexapeptide_acetyltransf"/>
</dbReference>
<dbReference type="Gene3D" id="2.160.10.10">
    <property type="entry name" value="Hexapeptide repeat proteins"/>
    <property type="match status" value="1"/>
</dbReference>
<evidence type="ECO:0000256" key="1">
    <source>
        <dbReference type="ARBA" id="ARBA00007274"/>
    </source>
</evidence>
<dbReference type="PANTHER" id="PTHR23416:SF23">
    <property type="entry name" value="ACETYLTRANSFERASE C18B11.09C-RELATED"/>
    <property type="match status" value="1"/>
</dbReference>
<gene>
    <name evidence="9" type="ORF">EDI28_08025</name>
</gene>
<evidence type="ECO:0000256" key="2">
    <source>
        <dbReference type="ARBA" id="ARBA00022458"/>
    </source>
</evidence>
<dbReference type="InterPro" id="IPR018357">
    <property type="entry name" value="Hexapep_transf_CS"/>
</dbReference>
<dbReference type="RefSeq" id="WP_128783308.1">
    <property type="nucleotide sequence ID" value="NZ_JAKJSG010000077.1"/>
</dbReference>
<dbReference type="InterPro" id="IPR011004">
    <property type="entry name" value="Trimer_LpxA-like_sf"/>
</dbReference>
<sequence>MSELIRMQAGETYNCLDDELQAMRDRTSALIFRFNHEPDTATQRQLLIELGISLGEDSCIQPPLRLTYGCHLSVGNGSYINWDAVILDNGRVDIGSGVMIGPRVQIYTAAHALDAERRLAGDETAHPVVIEDNVWIGGGAILMPGITIGAEAVIGAGSVVTRDVAPGDRVAGNPARSIKSKSMSK</sequence>
<dbReference type="AlphaFoldDB" id="A0A3S3R1Z6"/>
<dbReference type="EMBL" id="RJLM01000002">
    <property type="protein sequence ID" value="RWX56221.1"/>
    <property type="molecule type" value="Genomic_DNA"/>
</dbReference>
<dbReference type="GO" id="GO:0008374">
    <property type="term" value="F:O-acyltransferase activity"/>
    <property type="evidence" value="ECO:0007669"/>
    <property type="project" value="TreeGrafter"/>
</dbReference>
<name>A0A3S3R1Z6_9GAMM</name>
<reference evidence="9 10" key="1">
    <citation type="submission" date="2018-11" db="EMBL/GenBank/DDBJ databases">
        <title>Photobacterium sp. BEI247 sp. nov., a marine bacterium isolated from Yongle Blue Hole in the South China Sea.</title>
        <authorList>
            <person name="Wang X."/>
        </authorList>
    </citation>
    <scope>NUCLEOTIDE SEQUENCE [LARGE SCALE GENOMIC DNA]</scope>
    <source>
        <strain evidence="10">BEI247</strain>
    </source>
</reference>
<dbReference type="Proteomes" id="UP000287563">
    <property type="component" value="Unassembled WGS sequence"/>
</dbReference>
<evidence type="ECO:0000256" key="6">
    <source>
        <dbReference type="ARBA" id="ARBA00055587"/>
    </source>
</evidence>
<comment type="caution">
    <text evidence="9">The sequence shown here is derived from an EMBL/GenBank/DDBJ whole genome shotgun (WGS) entry which is preliminary data.</text>
</comment>
<evidence type="ECO:0000256" key="5">
    <source>
        <dbReference type="ARBA" id="ARBA00023315"/>
    </source>
</evidence>
<dbReference type="OrthoDB" id="9815592at2"/>
<feature type="domain" description="Maltose/galactoside acetyltransferase" evidence="8">
    <location>
        <begin position="4"/>
        <end position="56"/>
    </location>
</feature>